<proteinExistence type="predicted"/>
<dbReference type="Pfam" id="PF19864">
    <property type="entry name" value="Radical_SAM_N2"/>
    <property type="match status" value="1"/>
</dbReference>
<dbReference type="InterPro" id="IPR007197">
    <property type="entry name" value="rSAM"/>
</dbReference>
<evidence type="ECO:0000259" key="1">
    <source>
        <dbReference type="PROSITE" id="PS51918"/>
    </source>
</evidence>
<dbReference type="Pfam" id="PF04055">
    <property type="entry name" value="Radical_SAM"/>
    <property type="match status" value="1"/>
</dbReference>
<dbReference type="InterPro" id="IPR058240">
    <property type="entry name" value="rSAM_sf"/>
</dbReference>
<dbReference type="PROSITE" id="PS51918">
    <property type="entry name" value="RADICAL_SAM"/>
    <property type="match status" value="1"/>
</dbReference>
<reference evidence="2" key="1">
    <citation type="journal article" date="2020" name="mSystems">
        <title>Genome- and Community-Level Interaction Insights into Carbon Utilization and Element Cycling Functions of Hydrothermarchaeota in Hydrothermal Sediment.</title>
        <authorList>
            <person name="Zhou Z."/>
            <person name="Liu Y."/>
            <person name="Xu W."/>
            <person name="Pan J."/>
            <person name="Luo Z.H."/>
            <person name="Li M."/>
        </authorList>
    </citation>
    <scope>NUCLEOTIDE SEQUENCE [LARGE SCALE GENOMIC DNA]</scope>
    <source>
        <strain evidence="2">SpSt-1088</strain>
    </source>
</reference>
<dbReference type="InterPro" id="IPR006638">
    <property type="entry name" value="Elp3/MiaA/NifB-like_rSAM"/>
</dbReference>
<gene>
    <name evidence="2" type="ORF">ENM46_02725</name>
</gene>
<dbReference type="SFLD" id="SFLDS00029">
    <property type="entry name" value="Radical_SAM"/>
    <property type="match status" value="1"/>
</dbReference>
<dbReference type="SFLD" id="SFLDG01082">
    <property type="entry name" value="B12-binding_domain_containing"/>
    <property type="match status" value="1"/>
</dbReference>
<dbReference type="SMART" id="SM00729">
    <property type="entry name" value="Elp3"/>
    <property type="match status" value="1"/>
</dbReference>
<dbReference type="SUPFAM" id="SSF102114">
    <property type="entry name" value="Radical SAM enzymes"/>
    <property type="match status" value="1"/>
</dbReference>
<dbReference type="InterPro" id="IPR023404">
    <property type="entry name" value="rSAM_horseshoe"/>
</dbReference>
<accession>A0A7C5U5U4</accession>
<sequence length="465" mass="54435">MRRPRSEEAFREYSYVKKFRDSEIELKDISGNLPKVAFIFPDSYNIASSSLAWSWIQQLLSHNGIGVHRFFYEPWFEKFYSLEDQRPIDEYPVWLFTFQFENNLLNIADMLIKKNIPLKASKRSDYHPLIIIGGPVTLFNHKIVEEIADFIFIGDLECSADKFAQVLNEYIKTGKCEQFKLINELYSKKFHKLSYTKCQGALSPVPHSHYVTSHSAFPNKLLIEIGRGCIWRCAFCVTAYTKKPVKFANLDDVLEIFEKYPDKEFGLISATITDYPYLSQLLEYIEKKDIKFSVSSMRVDKINKQLISLLKRSDRQSFTIAPEGISQKMRDVMMKDITTEEIFNGLILGREVGFEHVKLYYIVGFEEGEDDYTEFFNFLVEVQKLGYKQITLSVNPLVPKPLTPFEGRKIIDKKTYDEITKKIRKNLPKSVKADFESYKESKLQYDIAYLQGNDTIEFLKEYFRI</sequence>
<feature type="domain" description="Radical SAM core" evidence="1">
    <location>
        <begin position="215"/>
        <end position="439"/>
    </location>
</feature>
<comment type="caution">
    <text evidence="2">The sequence shown here is derived from an EMBL/GenBank/DDBJ whole genome shotgun (WGS) entry which is preliminary data.</text>
</comment>
<dbReference type="AlphaFoldDB" id="A0A7C5U5U4"/>
<protein>
    <submittedName>
        <fullName evidence="2">Radical SAM protein</fullName>
    </submittedName>
</protein>
<dbReference type="InterPro" id="IPR045784">
    <property type="entry name" value="Radical_SAM_N2"/>
</dbReference>
<dbReference type="PANTHER" id="PTHR42731:SF5">
    <property type="entry name" value="RADICAL SAM DOMAIN PROTEIN"/>
    <property type="match status" value="1"/>
</dbReference>
<dbReference type="PANTHER" id="PTHR42731">
    <property type="entry name" value="SLL1084 PROTEIN"/>
    <property type="match status" value="1"/>
</dbReference>
<dbReference type="GO" id="GO:0003824">
    <property type="term" value="F:catalytic activity"/>
    <property type="evidence" value="ECO:0007669"/>
    <property type="project" value="InterPro"/>
</dbReference>
<dbReference type="EMBL" id="DRXW01000173">
    <property type="protein sequence ID" value="HHR33841.1"/>
    <property type="molecule type" value="Genomic_DNA"/>
</dbReference>
<organism evidence="2">
    <name type="scientific">Fervidobacterium nodosum</name>
    <dbReference type="NCBI Taxonomy" id="2424"/>
    <lineage>
        <taxon>Bacteria</taxon>
        <taxon>Thermotogati</taxon>
        <taxon>Thermotogota</taxon>
        <taxon>Thermotogae</taxon>
        <taxon>Thermotogales</taxon>
        <taxon>Fervidobacteriaceae</taxon>
        <taxon>Fervidobacterium</taxon>
    </lineage>
</organism>
<evidence type="ECO:0000313" key="2">
    <source>
        <dbReference type="EMBL" id="HHR33841.1"/>
    </source>
</evidence>
<dbReference type="GO" id="GO:0051536">
    <property type="term" value="F:iron-sulfur cluster binding"/>
    <property type="evidence" value="ECO:0007669"/>
    <property type="project" value="InterPro"/>
</dbReference>
<name>A0A7C5U5U4_9BACT</name>
<dbReference type="Gene3D" id="3.80.30.20">
    <property type="entry name" value="tm_1862 like domain"/>
    <property type="match status" value="1"/>
</dbReference>
<dbReference type="CDD" id="cd01335">
    <property type="entry name" value="Radical_SAM"/>
    <property type="match status" value="1"/>
</dbReference>